<keyword evidence="4" id="KW-0804">Transcription</keyword>
<dbReference type="Pfam" id="PF11951">
    <property type="entry name" value="Fungal_trans_2"/>
    <property type="match status" value="1"/>
</dbReference>
<dbReference type="SUPFAM" id="SSF57701">
    <property type="entry name" value="Zn2/Cys6 DNA-binding domain"/>
    <property type="match status" value="1"/>
</dbReference>
<dbReference type="OrthoDB" id="187139at2759"/>
<dbReference type="Proteomes" id="UP000324241">
    <property type="component" value="Unassembled WGS sequence"/>
</dbReference>
<dbReference type="AlphaFoldDB" id="A0A5M9MSM3"/>
<feature type="region of interest" description="Disordered" evidence="6">
    <location>
        <begin position="59"/>
        <end position="119"/>
    </location>
</feature>
<evidence type="ECO:0000256" key="4">
    <source>
        <dbReference type="ARBA" id="ARBA00023163"/>
    </source>
</evidence>
<dbReference type="EMBL" id="QUQM01000001">
    <property type="protein sequence ID" value="KAA8650132.1"/>
    <property type="molecule type" value="Genomic_DNA"/>
</dbReference>
<name>A0A5M9MSM3_9EURO</name>
<keyword evidence="5" id="KW-0539">Nucleus</keyword>
<dbReference type="InterPro" id="IPR036864">
    <property type="entry name" value="Zn2-C6_fun-type_DNA-bd_sf"/>
</dbReference>
<dbReference type="GO" id="GO:0000981">
    <property type="term" value="F:DNA-binding transcription factor activity, RNA polymerase II-specific"/>
    <property type="evidence" value="ECO:0007669"/>
    <property type="project" value="InterPro"/>
</dbReference>
<feature type="compositionally biased region" description="Low complexity" evidence="6">
    <location>
        <begin position="104"/>
        <end position="113"/>
    </location>
</feature>
<dbReference type="InterPro" id="IPR021858">
    <property type="entry name" value="Fun_TF"/>
</dbReference>
<accession>A0A5M9MSM3</accession>
<comment type="caution">
    <text evidence="8">The sequence shown here is derived from an EMBL/GenBank/DDBJ whole genome shotgun (WGS) entry which is preliminary data.</text>
</comment>
<dbReference type="PROSITE" id="PS50048">
    <property type="entry name" value="ZN2_CY6_FUNGAL_2"/>
    <property type="match status" value="1"/>
</dbReference>
<keyword evidence="2" id="KW-0805">Transcription regulation</keyword>
<evidence type="ECO:0000313" key="8">
    <source>
        <dbReference type="EMBL" id="KAA8650132.1"/>
    </source>
</evidence>
<dbReference type="Pfam" id="PF00172">
    <property type="entry name" value="Zn_clus"/>
    <property type="match status" value="1"/>
</dbReference>
<feature type="compositionally biased region" description="Polar residues" evidence="6">
    <location>
        <begin position="69"/>
        <end position="79"/>
    </location>
</feature>
<sequence length="541" mass="59696">MPPVRRQRTEPIVRVRTGCLTCRRRKKKCDEDRPACRGCVRNKLTCLWPSNLLLSQHASSASSMAPDTMAQQDTQSQRASPGCDSVGRESLGSLDSPTSPPSPAQQSSTSDSAEPSSLANEEHALLQPIALGSASVEPNTPVMTVGDVVPRNLSMLPGYGQESFQLLSHYLATTADCMANGSTPVNPFLVQIVPLAFTSDLLLQLVLTQSAAHRAFRGRNETDQVAQTHYTKALQLFRRGVSEFIDGKESNPLMLTVGALVMCFTETAKGDMNGTIFDHLSAANTLLTRLLSLSDAAVPKELKDFVIEYYTYTAAVSMISIDARVSPQLLLNFELEQRARSLLDSEYVGNLCGCWLELLLLIPCIFDLGRQWMMYDGQPSMPTADEIAMFGSLQAQILQWSPYTSVTPEVFLAGRIFQQAMLLYLYTALGCFSRTANGMHQGLVQTAVAEGMSYLSQLSATVRINSGLCWPIAVIGSCLTHTQQQEELRSRLNTMVRRFGLGNMQRTLLLLEHMWLVPLDEAGPWNICRAMQQHQIWISFA</sequence>
<dbReference type="RefSeq" id="XP_033429493.1">
    <property type="nucleotide sequence ID" value="XM_033567498.1"/>
</dbReference>
<dbReference type="GO" id="GO:0005634">
    <property type="term" value="C:nucleus"/>
    <property type="evidence" value="ECO:0007669"/>
    <property type="project" value="UniProtKB-SubCell"/>
</dbReference>
<protein>
    <recommendedName>
        <fullName evidence="7">Zn(2)-C6 fungal-type domain-containing protein</fullName>
    </recommendedName>
</protein>
<evidence type="ECO:0000259" key="7">
    <source>
        <dbReference type="PROSITE" id="PS50048"/>
    </source>
</evidence>
<evidence type="ECO:0000256" key="6">
    <source>
        <dbReference type="SAM" id="MobiDB-lite"/>
    </source>
</evidence>
<evidence type="ECO:0000256" key="3">
    <source>
        <dbReference type="ARBA" id="ARBA00023125"/>
    </source>
</evidence>
<reference evidence="8 9" key="1">
    <citation type="submission" date="2019-08" db="EMBL/GenBank/DDBJ databases">
        <title>The genome sequence of a newly discovered highly antifungal drug resistant Aspergillus species, Aspergillus tanneri NIH 1004.</title>
        <authorList>
            <person name="Mounaud S."/>
            <person name="Singh I."/>
            <person name="Joardar V."/>
            <person name="Pakala S."/>
            <person name="Pakala S."/>
            <person name="Venepally P."/>
            <person name="Chung J.K."/>
            <person name="Losada L."/>
            <person name="Nierman W.C."/>
        </authorList>
    </citation>
    <scope>NUCLEOTIDE SEQUENCE [LARGE SCALE GENOMIC DNA]</scope>
    <source>
        <strain evidence="8 9">NIH1004</strain>
    </source>
</reference>
<gene>
    <name evidence="8" type="ORF">ATNIH1004_002813</name>
</gene>
<evidence type="ECO:0000256" key="5">
    <source>
        <dbReference type="ARBA" id="ARBA00023242"/>
    </source>
</evidence>
<dbReference type="GO" id="GO:0008270">
    <property type="term" value="F:zinc ion binding"/>
    <property type="evidence" value="ECO:0007669"/>
    <property type="project" value="InterPro"/>
</dbReference>
<dbReference type="CDD" id="cd00067">
    <property type="entry name" value="GAL4"/>
    <property type="match status" value="1"/>
</dbReference>
<evidence type="ECO:0000256" key="1">
    <source>
        <dbReference type="ARBA" id="ARBA00004123"/>
    </source>
</evidence>
<dbReference type="SMART" id="SM00066">
    <property type="entry name" value="GAL4"/>
    <property type="match status" value="1"/>
</dbReference>
<feature type="domain" description="Zn(2)-C6 fungal-type" evidence="7">
    <location>
        <begin position="18"/>
        <end position="48"/>
    </location>
</feature>
<dbReference type="InterPro" id="IPR001138">
    <property type="entry name" value="Zn2Cys6_DnaBD"/>
</dbReference>
<dbReference type="PROSITE" id="PS00463">
    <property type="entry name" value="ZN2_CY6_FUNGAL_1"/>
    <property type="match status" value="1"/>
</dbReference>
<dbReference type="Gene3D" id="4.10.240.10">
    <property type="entry name" value="Zn(2)-C6 fungal-type DNA-binding domain"/>
    <property type="match status" value="1"/>
</dbReference>
<organism evidence="8 9">
    <name type="scientific">Aspergillus tanneri</name>
    <dbReference type="NCBI Taxonomy" id="1220188"/>
    <lineage>
        <taxon>Eukaryota</taxon>
        <taxon>Fungi</taxon>
        <taxon>Dikarya</taxon>
        <taxon>Ascomycota</taxon>
        <taxon>Pezizomycotina</taxon>
        <taxon>Eurotiomycetes</taxon>
        <taxon>Eurotiomycetidae</taxon>
        <taxon>Eurotiales</taxon>
        <taxon>Aspergillaceae</taxon>
        <taxon>Aspergillus</taxon>
        <taxon>Aspergillus subgen. Circumdati</taxon>
    </lineage>
</organism>
<dbReference type="GeneID" id="54325515"/>
<dbReference type="VEuPathDB" id="FungiDB:EYZ11_008772"/>
<evidence type="ECO:0000313" key="9">
    <source>
        <dbReference type="Proteomes" id="UP000324241"/>
    </source>
</evidence>
<keyword evidence="3" id="KW-0238">DNA-binding</keyword>
<evidence type="ECO:0000256" key="2">
    <source>
        <dbReference type="ARBA" id="ARBA00023015"/>
    </source>
</evidence>
<dbReference type="GO" id="GO:0045944">
    <property type="term" value="P:positive regulation of transcription by RNA polymerase II"/>
    <property type="evidence" value="ECO:0007669"/>
    <property type="project" value="TreeGrafter"/>
</dbReference>
<dbReference type="PANTHER" id="PTHR37534:SF43">
    <property type="entry name" value="FINGER DOMAIN PROTEIN, PUTATIVE (AFU_ORTHOLOGUE AFUA_1G01850)-RELATED"/>
    <property type="match status" value="1"/>
</dbReference>
<comment type="subcellular location">
    <subcellularLocation>
        <location evidence="1">Nucleus</location>
    </subcellularLocation>
</comment>
<dbReference type="GO" id="GO:0000976">
    <property type="term" value="F:transcription cis-regulatory region binding"/>
    <property type="evidence" value="ECO:0007669"/>
    <property type="project" value="TreeGrafter"/>
</dbReference>
<proteinExistence type="predicted"/>
<dbReference type="PANTHER" id="PTHR37534">
    <property type="entry name" value="TRANSCRIPTIONAL ACTIVATOR PROTEIN UGA3"/>
    <property type="match status" value="1"/>
</dbReference>